<dbReference type="SUPFAM" id="SSF55729">
    <property type="entry name" value="Acyl-CoA N-acyltransferases (Nat)"/>
    <property type="match status" value="1"/>
</dbReference>
<evidence type="ECO:0000313" key="5">
    <source>
        <dbReference type="Proteomes" id="UP000011626"/>
    </source>
</evidence>
<dbReference type="RefSeq" id="WP_006885957.1">
    <property type="nucleotide sequence ID" value="NZ_AOIU01000048.1"/>
</dbReference>
<proteinExistence type="predicted"/>
<evidence type="ECO:0000256" key="1">
    <source>
        <dbReference type="ARBA" id="ARBA00022679"/>
    </source>
</evidence>
<dbReference type="PANTHER" id="PTHR43877:SF1">
    <property type="entry name" value="ACETYLTRANSFERASE"/>
    <property type="match status" value="1"/>
</dbReference>
<evidence type="ECO:0000313" key="4">
    <source>
        <dbReference type="EMBL" id="ELZ19910.1"/>
    </source>
</evidence>
<comment type="caution">
    <text evidence="4">The sequence shown here is derived from an EMBL/GenBank/DDBJ whole genome shotgun (WGS) entry which is preliminary data.</text>
</comment>
<dbReference type="InterPro" id="IPR050832">
    <property type="entry name" value="Bact_Acetyltransf"/>
</dbReference>
<evidence type="ECO:0000256" key="2">
    <source>
        <dbReference type="ARBA" id="ARBA00023315"/>
    </source>
</evidence>
<dbReference type="InterPro" id="IPR043854">
    <property type="entry name" value="DUF5816"/>
</dbReference>
<keyword evidence="1" id="KW-0808">Transferase</keyword>
<evidence type="ECO:0000259" key="3">
    <source>
        <dbReference type="PROSITE" id="PS51186"/>
    </source>
</evidence>
<dbReference type="Pfam" id="PF19133">
    <property type="entry name" value="DUF5816"/>
    <property type="match status" value="1"/>
</dbReference>
<accession>M0C9J7</accession>
<dbReference type="EMBL" id="AOIU01000048">
    <property type="protein sequence ID" value="ELZ19910.1"/>
    <property type="molecule type" value="Genomic_DNA"/>
</dbReference>
<dbReference type="PROSITE" id="PS51186">
    <property type="entry name" value="GNAT"/>
    <property type="match status" value="1"/>
</dbReference>
<reference evidence="4 5" key="1">
    <citation type="journal article" date="2014" name="PLoS Genet.">
        <title>Phylogenetically driven sequencing of extremely halophilic archaea reveals strategies for static and dynamic osmo-response.</title>
        <authorList>
            <person name="Becker E.A."/>
            <person name="Seitzer P.M."/>
            <person name="Tritt A."/>
            <person name="Larsen D."/>
            <person name="Krusor M."/>
            <person name="Yao A.I."/>
            <person name="Wu D."/>
            <person name="Madern D."/>
            <person name="Eisen J.A."/>
            <person name="Darling A.E."/>
            <person name="Facciotti M.T."/>
        </authorList>
    </citation>
    <scope>NUCLEOTIDE SEQUENCE [LARGE SCALE GENOMIC DNA]</scope>
    <source>
        <strain evidence="4 5">2-9-1</strain>
    </source>
</reference>
<dbReference type="PANTHER" id="PTHR43877">
    <property type="entry name" value="AMINOALKYLPHOSPHONATE N-ACETYLTRANSFERASE-RELATED-RELATED"/>
    <property type="match status" value="1"/>
</dbReference>
<dbReference type="OrthoDB" id="156446at2157"/>
<dbReference type="STRING" id="797114.C475_21469"/>
<keyword evidence="5" id="KW-1185">Reference proteome</keyword>
<dbReference type="InterPro" id="IPR000182">
    <property type="entry name" value="GNAT_dom"/>
</dbReference>
<dbReference type="eggNOG" id="arCOG00844">
    <property type="taxonomic scope" value="Archaea"/>
</dbReference>
<dbReference type="Proteomes" id="UP000011626">
    <property type="component" value="Unassembled WGS sequence"/>
</dbReference>
<keyword evidence="2" id="KW-0012">Acyltransferase</keyword>
<gene>
    <name evidence="4" type="ORF">C475_21469</name>
</gene>
<dbReference type="InterPro" id="IPR016181">
    <property type="entry name" value="Acyl_CoA_acyltransferase"/>
</dbReference>
<protein>
    <recommendedName>
        <fullName evidence="3">N-acetyltransferase domain-containing protein</fullName>
    </recommendedName>
</protein>
<name>M0C9J7_9EURY</name>
<sequence>MEIRDARASDAAGIADTARASLRDSYDFLDEGIVDEVVDEWYDGERVADGVNEEASAWMVAEDGDEVVGFVQGALVDAEPPVGEIHWLHVAPDAREEGLARQLLGGIQETFEKRGAGRLRGTVLAEHDEGWSFYEADGFDRADEREVTVAGDDHAEYVYERAIDATAEELVVEPVETPAGELFVNFSEGERGSEAPFYAAYRTDDLQEKYGWYCSNCESVSTAMDSMGRVECNDCGNSRKATRWDASYL</sequence>
<dbReference type="AlphaFoldDB" id="M0C9J7"/>
<dbReference type="Pfam" id="PF00583">
    <property type="entry name" value="Acetyltransf_1"/>
    <property type="match status" value="1"/>
</dbReference>
<dbReference type="CDD" id="cd04301">
    <property type="entry name" value="NAT_SF"/>
    <property type="match status" value="1"/>
</dbReference>
<dbReference type="GO" id="GO:0016747">
    <property type="term" value="F:acyltransferase activity, transferring groups other than amino-acyl groups"/>
    <property type="evidence" value="ECO:0007669"/>
    <property type="project" value="InterPro"/>
</dbReference>
<dbReference type="Gene3D" id="3.40.630.30">
    <property type="match status" value="1"/>
</dbReference>
<organism evidence="4 5">
    <name type="scientific">Halosimplex carlsbadense 2-9-1</name>
    <dbReference type="NCBI Taxonomy" id="797114"/>
    <lineage>
        <taxon>Archaea</taxon>
        <taxon>Methanobacteriati</taxon>
        <taxon>Methanobacteriota</taxon>
        <taxon>Stenosarchaea group</taxon>
        <taxon>Halobacteria</taxon>
        <taxon>Halobacteriales</taxon>
        <taxon>Haloarculaceae</taxon>
        <taxon>Halosimplex</taxon>
    </lineage>
</organism>
<feature type="domain" description="N-acetyltransferase" evidence="3">
    <location>
        <begin position="1"/>
        <end position="164"/>
    </location>
</feature>